<comment type="caution">
    <text evidence="2">The sequence shown here is derived from an EMBL/GenBank/DDBJ whole genome shotgun (WGS) entry which is preliminary data.</text>
</comment>
<feature type="compositionally biased region" description="Basic residues" evidence="1">
    <location>
        <begin position="463"/>
        <end position="473"/>
    </location>
</feature>
<dbReference type="PANTHER" id="PTHR34835:SF34">
    <property type="entry name" value="OS08G0555500 PROTEIN"/>
    <property type="match status" value="1"/>
</dbReference>
<evidence type="ECO:0000313" key="3">
    <source>
        <dbReference type="Proteomes" id="UP000245207"/>
    </source>
</evidence>
<accession>A0A2U1N004</accession>
<proteinExistence type="predicted"/>
<evidence type="ECO:0000256" key="1">
    <source>
        <dbReference type="SAM" id="MobiDB-lite"/>
    </source>
</evidence>
<keyword evidence="3" id="KW-1185">Reference proteome</keyword>
<dbReference type="EMBL" id="PKPP01003960">
    <property type="protein sequence ID" value="PWA66796.1"/>
    <property type="molecule type" value="Genomic_DNA"/>
</dbReference>
<name>A0A2U1N004_ARTAN</name>
<evidence type="ECO:0000313" key="2">
    <source>
        <dbReference type="EMBL" id="PWA66796.1"/>
    </source>
</evidence>
<dbReference type="AlphaFoldDB" id="A0A2U1N004"/>
<dbReference type="Proteomes" id="UP000245207">
    <property type="component" value="Unassembled WGS sequence"/>
</dbReference>
<dbReference type="OrthoDB" id="1166705at2759"/>
<dbReference type="PANTHER" id="PTHR34835">
    <property type="entry name" value="OS07G0283600 PROTEIN-RELATED"/>
    <property type="match status" value="1"/>
</dbReference>
<sequence length="473" mass="54233">MADLAWLTCSQPVCESRLTDTGSLYAAAGVLHDDEDEDHFPPVVEDSESSSRVVDEEEEEKEDSPPVTQGMKKLNKYNKLLKCRTTTEPQKVDKKPAPLVRCKVKAFVDKMNALEEERLKLLEDSPFYKLLEMSHNVQSNKAIDKLVSLFNTKDRSLLLPDGSRWVVIPQDFTSIMGVEDGDKVVIIPKKPVSKLPSEQTIIFFENKCQWVVSNKKIEFELAQSKDRDTVKRAFALFALRNIVCPPTRNSLCWAYLNHVDDLNGLKKKKWATHALNVLVRGINTYRNSRGPGRKNLGGCTIFLLLYARKKISDTIPEEIPEPRRTKMIDKKLDELLKMPNKVNERTDVFENARLVKNIIQQRNESMIIALQKEQKKHLSKVKDKKAKDFLMKDGEDVMFQIRSMLDTRMPIIDSILESAARSEEEGISQKRKAENELETDASEGKRKKTERKVIVPKHAMQTRSRRTRKPVGD</sequence>
<feature type="region of interest" description="Disordered" evidence="1">
    <location>
        <begin position="32"/>
        <end position="69"/>
    </location>
</feature>
<feature type="region of interest" description="Disordered" evidence="1">
    <location>
        <begin position="420"/>
        <end position="473"/>
    </location>
</feature>
<protein>
    <submittedName>
        <fullName evidence="2">Uncharacterized protein</fullName>
    </submittedName>
</protein>
<organism evidence="2 3">
    <name type="scientific">Artemisia annua</name>
    <name type="common">Sweet wormwood</name>
    <dbReference type="NCBI Taxonomy" id="35608"/>
    <lineage>
        <taxon>Eukaryota</taxon>
        <taxon>Viridiplantae</taxon>
        <taxon>Streptophyta</taxon>
        <taxon>Embryophyta</taxon>
        <taxon>Tracheophyta</taxon>
        <taxon>Spermatophyta</taxon>
        <taxon>Magnoliopsida</taxon>
        <taxon>eudicotyledons</taxon>
        <taxon>Gunneridae</taxon>
        <taxon>Pentapetalae</taxon>
        <taxon>asterids</taxon>
        <taxon>campanulids</taxon>
        <taxon>Asterales</taxon>
        <taxon>Asteraceae</taxon>
        <taxon>Asteroideae</taxon>
        <taxon>Anthemideae</taxon>
        <taxon>Artemisiinae</taxon>
        <taxon>Artemisia</taxon>
    </lineage>
</organism>
<gene>
    <name evidence="2" type="ORF">CTI12_AA263220</name>
</gene>
<feature type="compositionally biased region" description="Basic and acidic residues" evidence="1">
    <location>
        <begin position="420"/>
        <end position="435"/>
    </location>
</feature>
<reference evidence="2 3" key="1">
    <citation type="journal article" date="2018" name="Mol. Plant">
        <title>The genome of Artemisia annua provides insight into the evolution of Asteraceae family and artemisinin biosynthesis.</title>
        <authorList>
            <person name="Shen Q."/>
            <person name="Zhang L."/>
            <person name="Liao Z."/>
            <person name="Wang S."/>
            <person name="Yan T."/>
            <person name="Shi P."/>
            <person name="Liu M."/>
            <person name="Fu X."/>
            <person name="Pan Q."/>
            <person name="Wang Y."/>
            <person name="Lv Z."/>
            <person name="Lu X."/>
            <person name="Zhang F."/>
            <person name="Jiang W."/>
            <person name="Ma Y."/>
            <person name="Chen M."/>
            <person name="Hao X."/>
            <person name="Li L."/>
            <person name="Tang Y."/>
            <person name="Lv G."/>
            <person name="Zhou Y."/>
            <person name="Sun X."/>
            <person name="Brodelius P.E."/>
            <person name="Rose J.K.C."/>
            <person name="Tang K."/>
        </authorList>
    </citation>
    <scope>NUCLEOTIDE SEQUENCE [LARGE SCALE GENOMIC DNA]</scope>
    <source>
        <strain evidence="3">cv. Huhao1</strain>
        <tissue evidence="2">Leaf</tissue>
    </source>
</reference>